<organism evidence="1 2">
    <name type="scientific">Panagrellus redivivus</name>
    <name type="common">Microworm</name>
    <dbReference type="NCBI Taxonomy" id="6233"/>
    <lineage>
        <taxon>Eukaryota</taxon>
        <taxon>Metazoa</taxon>
        <taxon>Ecdysozoa</taxon>
        <taxon>Nematoda</taxon>
        <taxon>Chromadorea</taxon>
        <taxon>Rhabditida</taxon>
        <taxon>Tylenchina</taxon>
        <taxon>Panagrolaimomorpha</taxon>
        <taxon>Panagrolaimoidea</taxon>
        <taxon>Panagrolaimidae</taxon>
        <taxon>Panagrellus</taxon>
    </lineage>
</organism>
<sequence length="231" mass="26527">MQESTIFEALVGWMRANPDNSHLFGKFLEYIDLYLLEEEQWDILFKPTHLVDPTFFQNLLNQQREQAKKVQKIENRNVINGIKDVRIVDGMVINLVFLNHTTVVQPVDEKDNFIVDLKQKFLLNCLKLKCKNDKAYTVAVSTDMRDWECVEGHSKNESGLQVLHFGDRVVRFFRIEPVNKDVWFYTRINIEALYLPTSSEIANQGTLCGTAGGSGQDVGNLQAKVMETSNP</sequence>
<dbReference type="PANTHER" id="PTHR46306:SF1">
    <property type="entry name" value="BTB_POZ DOMAIN-CONTAINING PROTEIN 9"/>
    <property type="match status" value="1"/>
</dbReference>
<evidence type="ECO:0000313" key="2">
    <source>
        <dbReference type="WBParaSite" id="Pan_g4169.t1"/>
    </source>
</evidence>
<proteinExistence type="predicted"/>
<dbReference type="Proteomes" id="UP000492821">
    <property type="component" value="Unassembled WGS sequence"/>
</dbReference>
<evidence type="ECO:0000313" key="1">
    <source>
        <dbReference type="Proteomes" id="UP000492821"/>
    </source>
</evidence>
<dbReference type="AlphaFoldDB" id="A0A7E4VWA0"/>
<dbReference type="GO" id="GO:0005737">
    <property type="term" value="C:cytoplasm"/>
    <property type="evidence" value="ECO:0007669"/>
    <property type="project" value="TreeGrafter"/>
</dbReference>
<protein>
    <submittedName>
        <fullName evidence="2">BACK domain-containing protein</fullName>
    </submittedName>
</protein>
<dbReference type="GO" id="GO:0048512">
    <property type="term" value="P:circadian behavior"/>
    <property type="evidence" value="ECO:0007669"/>
    <property type="project" value="TreeGrafter"/>
</dbReference>
<keyword evidence="1" id="KW-1185">Reference proteome</keyword>
<dbReference type="Gene3D" id="2.60.120.260">
    <property type="entry name" value="Galactose-binding domain-like"/>
    <property type="match status" value="1"/>
</dbReference>
<dbReference type="InterPro" id="IPR052407">
    <property type="entry name" value="BTB_POZ_domain_cont_9"/>
</dbReference>
<reference evidence="1" key="1">
    <citation type="journal article" date="2013" name="Genetics">
        <title>The draft genome and transcriptome of Panagrellus redivivus are shaped by the harsh demands of a free-living lifestyle.</title>
        <authorList>
            <person name="Srinivasan J."/>
            <person name="Dillman A.R."/>
            <person name="Macchietto M.G."/>
            <person name="Heikkinen L."/>
            <person name="Lakso M."/>
            <person name="Fracchia K.M."/>
            <person name="Antoshechkin I."/>
            <person name="Mortazavi A."/>
            <person name="Wong G."/>
            <person name="Sternberg P.W."/>
        </authorList>
    </citation>
    <scope>NUCLEOTIDE SEQUENCE [LARGE SCALE GENOMIC DNA]</scope>
    <source>
        <strain evidence="1">MT8872</strain>
    </source>
</reference>
<dbReference type="GO" id="GO:0008344">
    <property type="term" value="P:adult locomotory behavior"/>
    <property type="evidence" value="ECO:0007669"/>
    <property type="project" value="TreeGrafter"/>
</dbReference>
<dbReference type="PANTHER" id="PTHR46306">
    <property type="entry name" value="BTB/POZ DOMAIN-CONTAINING PROTEIN 9"/>
    <property type="match status" value="1"/>
</dbReference>
<dbReference type="WBParaSite" id="Pan_g4169.t1">
    <property type="protein sequence ID" value="Pan_g4169.t1"/>
    <property type="gene ID" value="Pan_g4169"/>
</dbReference>
<accession>A0A7E4VWA0</accession>
<reference evidence="2" key="2">
    <citation type="submission" date="2020-10" db="UniProtKB">
        <authorList>
            <consortium name="WormBaseParasite"/>
        </authorList>
    </citation>
    <scope>IDENTIFICATION</scope>
</reference>
<name>A0A7E4VWA0_PANRE</name>
<dbReference type="GO" id="GO:0050804">
    <property type="term" value="P:modulation of chemical synaptic transmission"/>
    <property type="evidence" value="ECO:0007669"/>
    <property type="project" value="TreeGrafter"/>
</dbReference>